<reference evidence="2 3" key="1">
    <citation type="journal article" date="2020" name="ISME J.">
        <title>Comparative genomics reveals insights into cyanobacterial evolution and habitat adaptation.</title>
        <authorList>
            <person name="Chen M.Y."/>
            <person name="Teng W.K."/>
            <person name="Zhao L."/>
            <person name="Hu C.X."/>
            <person name="Zhou Y.K."/>
            <person name="Han B.P."/>
            <person name="Song L.R."/>
            <person name="Shu W.S."/>
        </authorList>
    </citation>
    <scope>NUCLEOTIDE SEQUENCE [LARGE SCALE GENOMIC DNA]</scope>
    <source>
        <strain evidence="2 3">FACHB-3921</strain>
    </source>
</reference>
<evidence type="ECO:0000313" key="3">
    <source>
        <dbReference type="Proteomes" id="UP000621307"/>
    </source>
</evidence>
<dbReference type="NCBIfam" id="TIGR02532">
    <property type="entry name" value="IV_pilin_GFxxxE"/>
    <property type="match status" value="1"/>
</dbReference>
<proteinExistence type="predicted"/>
<dbReference type="RefSeq" id="WP_190570002.1">
    <property type="nucleotide sequence ID" value="NZ_JACJQL010000044.1"/>
</dbReference>
<dbReference type="Gene3D" id="3.30.700.10">
    <property type="entry name" value="Glycoprotein, Type 4 Pilin"/>
    <property type="match status" value="1"/>
</dbReference>
<dbReference type="EMBL" id="JACJQL010000044">
    <property type="protein sequence ID" value="MBD2254128.1"/>
    <property type="molecule type" value="Genomic_DNA"/>
</dbReference>
<feature type="transmembrane region" description="Helical" evidence="1">
    <location>
        <begin position="43"/>
        <end position="64"/>
    </location>
</feature>
<dbReference type="InterPro" id="IPR012902">
    <property type="entry name" value="N_methyl_site"/>
</dbReference>
<evidence type="ECO:0000313" key="2">
    <source>
        <dbReference type="EMBL" id="MBD2254128.1"/>
    </source>
</evidence>
<keyword evidence="1" id="KW-1133">Transmembrane helix</keyword>
<keyword evidence="1" id="KW-0812">Transmembrane</keyword>
<sequence>MNKILWNSFNLHKKNSTSKSLSLLKSHIFIVAQPEAGFSMVELLAVVMMIGILAVMALPSWTAFVNRQRVNKANDAVLAGLQEAQRQAKRQKMSYSVSFKVESQIPKIVVHPDSEAASSISDNPRKRWQNLGEDLDILSVGQIRLLTNLTSKNKVSTTVNASSTYLNTPQTITFDYMGSLTNLEFNSAPANGSTATPEIKVVVANNNIRRCVIVKTLLGATLTDKDSKCN</sequence>
<name>A0ABR8BJ39_9NOSO</name>
<dbReference type="InterPro" id="IPR045584">
    <property type="entry name" value="Pilin-like"/>
</dbReference>
<dbReference type="Proteomes" id="UP000621307">
    <property type="component" value="Unassembled WGS sequence"/>
</dbReference>
<dbReference type="SUPFAM" id="SSF54523">
    <property type="entry name" value="Pili subunits"/>
    <property type="match status" value="1"/>
</dbReference>
<keyword evidence="1" id="KW-0472">Membrane</keyword>
<gene>
    <name evidence="2" type="ORF">H6G14_22930</name>
</gene>
<evidence type="ECO:0000256" key="1">
    <source>
        <dbReference type="SAM" id="Phobius"/>
    </source>
</evidence>
<keyword evidence="3" id="KW-1185">Reference proteome</keyword>
<organism evidence="2 3">
    <name type="scientific">Nostoc parmelioides FACHB-3921</name>
    <dbReference type="NCBI Taxonomy" id="2692909"/>
    <lineage>
        <taxon>Bacteria</taxon>
        <taxon>Bacillati</taxon>
        <taxon>Cyanobacteriota</taxon>
        <taxon>Cyanophyceae</taxon>
        <taxon>Nostocales</taxon>
        <taxon>Nostocaceae</taxon>
        <taxon>Nostoc</taxon>
    </lineage>
</organism>
<comment type="caution">
    <text evidence="2">The sequence shown here is derived from an EMBL/GenBank/DDBJ whole genome shotgun (WGS) entry which is preliminary data.</text>
</comment>
<protein>
    <submittedName>
        <fullName evidence="2">Type II secretion system protein</fullName>
    </submittedName>
</protein>
<accession>A0ABR8BJ39</accession>